<feature type="domain" description="PAS" evidence="1">
    <location>
        <begin position="18"/>
        <end position="64"/>
    </location>
</feature>
<dbReference type="STRING" id="1802274.A3J58_02455"/>
<dbReference type="Proteomes" id="UP000178510">
    <property type="component" value="Unassembled WGS sequence"/>
</dbReference>
<reference evidence="3 4" key="1">
    <citation type="journal article" date="2016" name="Nat. Commun.">
        <title>Thousands of microbial genomes shed light on interconnected biogeochemical processes in an aquifer system.</title>
        <authorList>
            <person name="Anantharaman K."/>
            <person name="Brown C.T."/>
            <person name="Hug L.A."/>
            <person name="Sharon I."/>
            <person name="Castelle C.J."/>
            <person name="Probst A.J."/>
            <person name="Thomas B.C."/>
            <person name="Singh A."/>
            <person name="Wilkins M.J."/>
            <person name="Karaoz U."/>
            <person name="Brodie E.L."/>
            <person name="Williams K.H."/>
            <person name="Hubbard S.S."/>
            <person name="Banfield J.F."/>
        </authorList>
    </citation>
    <scope>NUCLEOTIDE SEQUENCE [LARGE SCALE GENOMIC DNA]</scope>
</reference>
<dbReference type="InterPro" id="IPR000014">
    <property type="entry name" value="PAS"/>
</dbReference>
<comment type="caution">
    <text evidence="3">The sequence shown here is derived from an EMBL/GenBank/DDBJ whole genome shotgun (WGS) entry which is preliminary data.</text>
</comment>
<feature type="domain" description="PAC" evidence="2">
    <location>
        <begin position="92"/>
        <end position="144"/>
    </location>
</feature>
<dbReference type="SMART" id="SM00091">
    <property type="entry name" value="PAS"/>
    <property type="match status" value="1"/>
</dbReference>
<sequence>MAHRTPITEEKIKALRSEISTLTEGFDMIADHIVMTDPDANIIYANKAAEKHTGYTFAEMMGKTPGDLWGGRMPKDFYEHMWEQLKRFKVPYRGEVENKNKDGYTYWQEVMIYPILDEKSEVKFFVGVEPDATLRKAFEINREKYVGELERLLKYMEGREVKLKALTEEVVQLRERLRQM</sequence>
<evidence type="ECO:0000313" key="4">
    <source>
        <dbReference type="Proteomes" id="UP000178510"/>
    </source>
</evidence>
<evidence type="ECO:0000259" key="2">
    <source>
        <dbReference type="PROSITE" id="PS50113"/>
    </source>
</evidence>
<dbReference type="NCBIfam" id="TIGR00229">
    <property type="entry name" value="sensory_box"/>
    <property type="match status" value="1"/>
</dbReference>
<dbReference type="AlphaFoldDB" id="A0A1G2KXD7"/>
<evidence type="ECO:0000313" key="3">
    <source>
        <dbReference type="EMBL" id="OHA04077.1"/>
    </source>
</evidence>
<dbReference type="InterPro" id="IPR000700">
    <property type="entry name" value="PAS-assoc_C"/>
</dbReference>
<gene>
    <name evidence="3" type="ORF">A3J58_02455</name>
</gene>
<accession>A0A1G2KXD7</accession>
<evidence type="ECO:0008006" key="5">
    <source>
        <dbReference type="Google" id="ProtNLM"/>
    </source>
</evidence>
<evidence type="ECO:0000259" key="1">
    <source>
        <dbReference type="PROSITE" id="PS50112"/>
    </source>
</evidence>
<protein>
    <recommendedName>
        <fullName evidence="5">PAS domain-containing protein</fullName>
    </recommendedName>
</protein>
<dbReference type="CDD" id="cd00130">
    <property type="entry name" value="PAS"/>
    <property type="match status" value="1"/>
</dbReference>
<dbReference type="Gene3D" id="3.30.450.20">
    <property type="entry name" value="PAS domain"/>
    <property type="match status" value="1"/>
</dbReference>
<dbReference type="InterPro" id="IPR035965">
    <property type="entry name" value="PAS-like_dom_sf"/>
</dbReference>
<dbReference type="PROSITE" id="PS50112">
    <property type="entry name" value="PAS"/>
    <property type="match status" value="1"/>
</dbReference>
<organism evidence="3 4">
    <name type="scientific">Candidatus Sungbacteria bacterium RIFCSPHIGHO2_02_FULL_52_23</name>
    <dbReference type="NCBI Taxonomy" id="1802274"/>
    <lineage>
        <taxon>Bacteria</taxon>
        <taxon>Candidatus Sungiibacteriota</taxon>
    </lineage>
</organism>
<dbReference type="Pfam" id="PF13426">
    <property type="entry name" value="PAS_9"/>
    <property type="match status" value="1"/>
</dbReference>
<name>A0A1G2KXD7_9BACT</name>
<proteinExistence type="predicted"/>
<dbReference type="SUPFAM" id="SSF55785">
    <property type="entry name" value="PYP-like sensor domain (PAS domain)"/>
    <property type="match status" value="1"/>
</dbReference>
<dbReference type="PROSITE" id="PS50113">
    <property type="entry name" value="PAC"/>
    <property type="match status" value="1"/>
</dbReference>
<dbReference type="EMBL" id="MHQM01000013">
    <property type="protein sequence ID" value="OHA04077.1"/>
    <property type="molecule type" value="Genomic_DNA"/>
</dbReference>